<evidence type="ECO:0000313" key="2">
    <source>
        <dbReference type="EMBL" id="QHT25407.1"/>
    </source>
</evidence>
<feature type="compositionally biased region" description="Acidic residues" evidence="1">
    <location>
        <begin position="150"/>
        <end position="175"/>
    </location>
</feature>
<dbReference type="EMBL" id="MN739766">
    <property type="protein sequence ID" value="QHT25407.1"/>
    <property type="molecule type" value="Genomic_DNA"/>
</dbReference>
<feature type="compositionally biased region" description="Acidic residues" evidence="1">
    <location>
        <begin position="120"/>
        <end position="136"/>
    </location>
</feature>
<evidence type="ECO:0000256" key="1">
    <source>
        <dbReference type="SAM" id="MobiDB-lite"/>
    </source>
</evidence>
<reference evidence="2" key="1">
    <citation type="journal article" date="2020" name="Nature">
        <title>Giant virus diversity and host interactions through global metagenomics.</title>
        <authorList>
            <person name="Schulz F."/>
            <person name="Roux S."/>
            <person name="Paez-Espino D."/>
            <person name="Jungbluth S."/>
            <person name="Walsh D.A."/>
            <person name="Denef V.J."/>
            <person name="McMahon K.D."/>
            <person name="Konstantinidis K.T."/>
            <person name="Eloe-Fadrosh E.A."/>
            <person name="Kyrpides N.C."/>
            <person name="Woyke T."/>
        </authorList>
    </citation>
    <scope>NUCLEOTIDE SEQUENCE</scope>
    <source>
        <strain evidence="2">GVMAG-M-3300023179-152</strain>
    </source>
</reference>
<feature type="region of interest" description="Disordered" evidence="1">
    <location>
        <begin position="223"/>
        <end position="249"/>
    </location>
</feature>
<accession>A0A6C0E888</accession>
<feature type="region of interest" description="Disordered" evidence="1">
    <location>
        <begin position="120"/>
        <end position="182"/>
    </location>
</feature>
<sequence length="249" mass="27984">MAPLSILIIEKTGTVKETVIKSFDESDLYKKAGFKTADGFKCHTTWNIEELDGISYSISVYGKTNGRANQENKYEFPPPIDNTLFFGSCIIINKNAENPISITSKEWDKIYDHLYGGFEDLGEEDSEDDESDEDDDIPRTKSGYAKDGFVVDDDVVEEDDESSEENSEDNDEDDEIPKTKKSKNIKPKKIILKKKPLSKITKQPETFTIFGKIIGKAAVASKKSAENLISQDENTLECTSELSEESYIE</sequence>
<proteinExistence type="predicted"/>
<name>A0A6C0E888_9ZZZZ</name>
<dbReference type="AlphaFoldDB" id="A0A6C0E888"/>
<organism evidence="2">
    <name type="scientific">viral metagenome</name>
    <dbReference type="NCBI Taxonomy" id="1070528"/>
    <lineage>
        <taxon>unclassified sequences</taxon>
        <taxon>metagenomes</taxon>
        <taxon>organismal metagenomes</taxon>
    </lineage>
</organism>
<protein>
    <submittedName>
        <fullName evidence="2">Uncharacterized protein</fullName>
    </submittedName>
</protein>